<dbReference type="Gene3D" id="1.20.1530.20">
    <property type="match status" value="1"/>
</dbReference>
<comment type="subcellular location">
    <subcellularLocation>
        <location evidence="1">Membrane</location>
        <topology evidence="1">Multi-pass membrane protein</topology>
    </subcellularLocation>
</comment>
<protein>
    <recommendedName>
        <fullName evidence="16">Cation/H+ exchanger domain-containing protein</fullName>
    </recommendedName>
</protein>
<dbReference type="Pfam" id="PF00999">
    <property type="entry name" value="Na_H_Exchanger"/>
    <property type="match status" value="1"/>
</dbReference>
<evidence type="ECO:0000256" key="9">
    <source>
        <dbReference type="ARBA" id="ARBA00038341"/>
    </source>
</evidence>
<evidence type="ECO:0000256" key="6">
    <source>
        <dbReference type="ARBA" id="ARBA00022989"/>
    </source>
</evidence>
<keyword evidence="2" id="KW-0813">Transport</keyword>
<keyword evidence="8 10" id="KW-0472">Membrane</keyword>
<evidence type="ECO:0000259" key="11">
    <source>
        <dbReference type="Pfam" id="PF00999"/>
    </source>
</evidence>
<feature type="transmembrane region" description="Helical" evidence="10">
    <location>
        <begin position="168"/>
        <end position="188"/>
    </location>
</feature>
<dbReference type="OrthoDB" id="1938353at2759"/>
<evidence type="ECO:0000256" key="2">
    <source>
        <dbReference type="ARBA" id="ARBA00022448"/>
    </source>
</evidence>
<sequence length="883" mass="97655">MDVVKPPPFRTLALQNQSCSRDPVPIHSPGVWNMEEMKSFLGFALPRLQLQLAVIFLLTQSLYLFLKRFHLPRAGFILGPTILGKIIPSFSKTLFPPEGDIFLNLLSKIGYIFFMFMAGVKMDPSMVMKSGKKAWTIGVVSMAFPVVFSLGVSFTLSDMVTWAKAPGIRFVLATQTLTPFPVVSCLLIDLQIMNSELGHLALASALIRELLSLILSATTSYIRVGSQGSAPLGIQALSMFLITASISGFVARASFLWIVRQTPEGKPVKEVHIIFISSAVLVSAIMCDNLGILYHYGPFLLGLLVPDGPPLGSTLVERLETLVSGWFAPLLLTYCGLHSDIFAVSDLRDQFILWTVLFGAILVKFTANFAPALICKMPVKDAIALSLVLSGQGIVELAAFLAFRENETLDTQTFSTVAAAVCLTAIAIPLLVQSIYDRSRRYGGYQKRNILHTPENSELRILVTAHRPEDAMAAINLLEAYSPTKETPLAIYTLHLMELVGRAHPILINHQLGQKATSSSASRSLPITKLFDQLELQHSGYVVLQSFTAISLNKFMHEDICSLAFEKLVSLIVLPFHRKWNAQGKVVFDNAAWQNMNRQVLQMAPCSVGVLVDRRKIQQQPQQFGGQPQVAPYRVAIVFLGGDDDREALAYAKRMAKSPHVFLTVVRFFAYGDDDSGDGSWDAMLDAEVLKDLRLAFAQTGNLRFREERVEDGPELALRIRSLEEAYDLIIVGRRHGGNSRMLAGLTEWVEFPELGPVGDILASADINRPVSVLVVQLQLHLKIKSWRSCIEARMSKKIGLVCSAQSLCSFDTHRSDTENSGGVVVVRAYTSKLKFVCNFQFGCGSGTNRFAEGKSLSYDIHMRIERNVLYIELESAFKVLVS</sequence>
<keyword evidence="15" id="KW-1185">Reference proteome</keyword>
<dbReference type="AlphaFoldDB" id="A0A834GL76"/>
<comment type="similarity">
    <text evidence="9">Belongs to the monovalent cation:proton antiporter 2 (CPA2) transporter (TC 2.A.37) family. CHX (TC 2.A.37.4) subfamily.</text>
</comment>
<dbReference type="InterPro" id="IPR038770">
    <property type="entry name" value="Na+/solute_symporter_sf"/>
</dbReference>
<keyword evidence="7" id="KW-0406">Ion transport</keyword>
<evidence type="ECO:0000256" key="4">
    <source>
        <dbReference type="ARBA" id="ARBA00022692"/>
    </source>
</evidence>
<evidence type="ECO:0000259" key="13">
    <source>
        <dbReference type="Pfam" id="PF23259"/>
    </source>
</evidence>
<evidence type="ECO:0000313" key="14">
    <source>
        <dbReference type="EMBL" id="KAF7133178.1"/>
    </source>
</evidence>
<evidence type="ECO:0000256" key="7">
    <source>
        <dbReference type="ARBA" id="ARBA00023065"/>
    </source>
</evidence>
<keyword evidence="5" id="KW-0630">Potassium</keyword>
<accession>A0A834GL76</accession>
<feature type="transmembrane region" description="Helical" evidence="10">
    <location>
        <begin position="101"/>
        <end position="122"/>
    </location>
</feature>
<dbReference type="Pfam" id="PF23256">
    <property type="entry name" value="CHX17_2nd"/>
    <property type="match status" value="1"/>
</dbReference>
<reference evidence="14" key="1">
    <citation type="submission" date="2019-11" db="EMBL/GenBank/DDBJ databases">
        <authorList>
            <person name="Liu Y."/>
            <person name="Hou J."/>
            <person name="Li T.-Q."/>
            <person name="Guan C.-H."/>
            <person name="Wu X."/>
            <person name="Wu H.-Z."/>
            <person name="Ling F."/>
            <person name="Zhang R."/>
            <person name="Shi X.-G."/>
            <person name="Ren J.-P."/>
            <person name="Chen E.-F."/>
            <person name="Sun J.-M."/>
        </authorList>
    </citation>
    <scope>NUCLEOTIDE SEQUENCE</scope>
    <source>
        <strain evidence="14">Adult_tree_wgs_1</strain>
        <tissue evidence="14">Leaves</tissue>
    </source>
</reference>
<dbReference type="PANTHER" id="PTHR32468">
    <property type="entry name" value="CATION/H + ANTIPORTER"/>
    <property type="match status" value="1"/>
</dbReference>
<comment type="caution">
    <text evidence="14">The sequence shown here is derived from an EMBL/GenBank/DDBJ whole genome shotgun (WGS) entry which is preliminary data.</text>
</comment>
<evidence type="ECO:0000256" key="10">
    <source>
        <dbReference type="SAM" id="Phobius"/>
    </source>
</evidence>
<feature type="transmembrane region" description="Helical" evidence="10">
    <location>
        <begin position="414"/>
        <end position="432"/>
    </location>
</feature>
<proteinExistence type="inferred from homology"/>
<feature type="domain" description="Cation/H(+) antiporter C-terminal" evidence="13">
    <location>
        <begin position="635"/>
        <end position="777"/>
    </location>
</feature>
<dbReference type="Gene3D" id="3.40.50.12370">
    <property type="match status" value="1"/>
</dbReference>
<gene>
    <name evidence="14" type="ORF">RHSIM_Rhsim09G0181700</name>
</gene>
<feature type="domain" description="Cation/H(+) antiporter central" evidence="12">
    <location>
        <begin position="489"/>
        <end position="615"/>
    </location>
</feature>
<evidence type="ECO:0000256" key="5">
    <source>
        <dbReference type="ARBA" id="ARBA00022958"/>
    </source>
</evidence>
<name>A0A834GL76_RHOSS</name>
<dbReference type="InterPro" id="IPR057291">
    <property type="entry name" value="CHX17_2nd"/>
</dbReference>
<feature type="domain" description="Cation/H+ exchanger transmembrane" evidence="11">
    <location>
        <begin position="74"/>
        <end position="431"/>
    </location>
</feature>
<dbReference type="EMBL" id="WJXA01000009">
    <property type="protein sequence ID" value="KAF7133178.1"/>
    <property type="molecule type" value="Genomic_DNA"/>
</dbReference>
<evidence type="ECO:0000256" key="3">
    <source>
        <dbReference type="ARBA" id="ARBA00022538"/>
    </source>
</evidence>
<dbReference type="InterPro" id="IPR050794">
    <property type="entry name" value="CPA2_transporter"/>
</dbReference>
<evidence type="ECO:0008006" key="16">
    <source>
        <dbReference type="Google" id="ProtNLM"/>
    </source>
</evidence>
<dbReference type="GO" id="GO:0012505">
    <property type="term" value="C:endomembrane system"/>
    <property type="evidence" value="ECO:0007669"/>
    <property type="project" value="TreeGrafter"/>
</dbReference>
<dbReference type="GO" id="GO:0006813">
    <property type="term" value="P:potassium ion transport"/>
    <property type="evidence" value="ECO:0007669"/>
    <property type="project" value="UniProtKB-KW"/>
</dbReference>
<feature type="transmembrane region" description="Helical" evidence="10">
    <location>
        <begin position="134"/>
        <end position="156"/>
    </location>
</feature>
<feature type="transmembrane region" description="Helical" evidence="10">
    <location>
        <begin position="271"/>
        <end position="296"/>
    </location>
</feature>
<feature type="transmembrane region" description="Helical" evidence="10">
    <location>
        <begin position="48"/>
        <end position="66"/>
    </location>
</feature>
<dbReference type="Proteomes" id="UP000626092">
    <property type="component" value="Unassembled WGS sequence"/>
</dbReference>
<dbReference type="GO" id="GO:0016020">
    <property type="term" value="C:membrane"/>
    <property type="evidence" value="ECO:0007669"/>
    <property type="project" value="UniProtKB-SubCell"/>
</dbReference>
<evidence type="ECO:0000259" key="12">
    <source>
        <dbReference type="Pfam" id="PF23256"/>
    </source>
</evidence>
<dbReference type="GO" id="GO:0015297">
    <property type="term" value="F:antiporter activity"/>
    <property type="evidence" value="ECO:0007669"/>
    <property type="project" value="InterPro"/>
</dbReference>
<evidence type="ECO:0000256" key="1">
    <source>
        <dbReference type="ARBA" id="ARBA00004141"/>
    </source>
</evidence>
<dbReference type="PANTHER" id="PTHR32468:SF22">
    <property type="entry name" value="CATION_H(+) ANTIPORTER 3-LIKE"/>
    <property type="match status" value="1"/>
</dbReference>
<evidence type="ECO:0000256" key="8">
    <source>
        <dbReference type="ARBA" id="ARBA00023136"/>
    </source>
</evidence>
<evidence type="ECO:0000313" key="15">
    <source>
        <dbReference type="Proteomes" id="UP000626092"/>
    </source>
</evidence>
<organism evidence="14 15">
    <name type="scientific">Rhododendron simsii</name>
    <name type="common">Sims's rhododendron</name>
    <dbReference type="NCBI Taxonomy" id="118357"/>
    <lineage>
        <taxon>Eukaryota</taxon>
        <taxon>Viridiplantae</taxon>
        <taxon>Streptophyta</taxon>
        <taxon>Embryophyta</taxon>
        <taxon>Tracheophyta</taxon>
        <taxon>Spermatophyta</taxon>
        <taxon>Magnoliopsida</taxon>
        <taxon>eudicotyledons</taxon>
        <taxon>Gunneridae</taxon>
        <taxon>Pentapetalae</taxon>
        <taxon>asterids</taxon>
        <taxon>Ericales</taxon>
        <taxon>Ericaceae</taxon>
        <taxon>Ericoideae</taxon>
        <taxon>Rhodoreae</taxon>
        <taxon>Rhododendron</taxon>
    </lineage>
</organism>
<feature type="transmembrane region" description="Helical" evidence="10">
    <location>
        <begin position="351"/>
        <end position="370"/>
    </location>
</feature>
<dbReference type="GO" id="GO:0006885">
    <property type="term" value="P:regulation of pH"/>
    <property type="evidence" value="ECO:0007669"/>
    <property type="project" value="TreeGrafter"/>
</dbReference>
<feature type="transmembrane region" description="Helical" evidence="10">
    <location>
        <begin position="234"/>
        <end position="259"/>
    </location>
</feature>
<dbReference type="Pfam" id="PF23259">
    <property type="entry name" value="CHX17_C"/>
    <property type="match status" value="1"/>
</dbReference>
<keyword evidence="6 10" id="KW-1133">Transmembrane helix</keyword>
<keyword evidence="4 10" id="KW-0812">Transmembrane</keyword>
<keyword evidence="3" id="KW-0633">Potassium transport</keyword>
<dbReference type="InterPro" id="IPR057290">
    <property type="entry name" value="CHX17_C"/>
</dbReference>
<feature type="transmembrane region" description="Helical" evidence="10">
    <location>
        <begin position="382"/>
        <end position="402"/>
    </location>
</feature>
<dbReference type="GO" id="GO:1902600">
    <property type="term" value="P:proton transmembrane transport"/>
    <property type="evidence" value="ECO:0007669"/>
    <property type="project" value="InterPro"/>
</dbReference>
<dbReference type="InterPro" id="IPR006153">
    <property type="entry name" value="Cation/H_exchanger_TM"/>
</dbReference>